<comment type="cofactor">
    <cofactor evidence="12">
        <name>Mn(2+)</name>
        <dbReference type="ChEBI" id="CHEBI:29035"/>
    </cofactor>
    <cofactor evidence="12">
        <name>Fe(2+)</name>
        <dbReference type="ChEBI" id="CHEBI:29033"/>
    </cofactor>
    <text evidence="12">Binds 1 Mn(2+) or Fe(2+) ion per subunit.</text>
</comment>
<dbReference type="GO" id="GO:0005829">
    <property type="term" value="C:cytosol"/>
    <property type="evidence" value="ECO:0007669"/>
    <property type="project" value="TreeGrafter"/>
</dbReference>
<proteinExistence type="inferred from homology"/>
<accession>A0A512N5T6</accession>
<dbReference type="GO" id="GO:0045892">
    <property type="term" value="P:negative regulation of DNA-templated transcription"/>
    <property type="evidence" value="ECO:0007669"/>
    <property type="project" value="TreeGrafter"/>
</dbReference>
<gene>
    <name evidence="13 14" type="primary">fur</name>
    <name evidence="14" type="ORF">RSO01_15120</name>
</gene>
<evidence type="ECO:0000256" key="10">
    <source>
        <dbReference type="ARBA" id="ARBA00023125"/>
    </source>
</evidence>
<dbReference type="Proteomes" id="UP000321058">
    <property type="component" value="Unassembled WGS sequence"/>
</dbReference>
<dbReference type="AlphaFoldDB" id="A0A512N5T6"/>
<dbReference type="GO" id="GO:0008270">
    <property type="term" value="F:zinc ion binding"/>
    <property type="evidence" value="ECO:0007669"/>
    <property type="project" value="TreeGrafter"/>
</dbReference>
<evidence type="ECO:0000313" key="15">
    <source>
        <dbReference type="Proteomes" id="UP000321058"/>
    </source>
</evidence>
<organism evidence="14 15">
    <name type="scientific">Reyranella soli</name>
    <dbReference type="NCBI Taxonomy" id="1230389"/>
    <lineage>
        <taxon>Bacteria</taxon>
        <taxon>Pseudomonadati</taxon>
        <taxon>Pseudomonadota</taxon>
        <taxon>Alphaproteobacteria</taxon>
        <taxon>Hyphomicrobiales</taxon>
        <taxon>Reyranellaceae</taxon>
        <taxon>Reyranella</taxon>
    </lineage>
</organism>
<sequence>MTSLEALCVQRGLRLTEHRRIVLEVLEAADDHPCVREIHRRAADGHRIGIATVYRTLNTLVEAGLVKRQAFPDGKAHYERAGRPSHPHLIDVATGTIVEIDDVGLESLLEQEARKLGYNLVDYSLKLFARSR</sequence>
<evidence type="ECO:0000256" key="8">
    <source>
        <dbReference type="ARBA" id="ARBA00022833"/>
    </source>
</evidence>
<dbReference type="PANTHER" id="PTHR33202">
    <property type="entry name" value="ZINC UPTAKE REGULATION PROTEIN"/>
    <property type="match status" value="1"/>
</dbReference>
<keyword evidence="5 13" id="KW-0963">Cytoplasm</keyword>
<dbReference type="PANTHER" id="PTHR33202:SF2">
    <property type="entry name" value="FERRIC UPTAKE REGULATION PROTEIN"/>
    <property type="match status" value="1"/>
</dbReference>
<evidence type="ECO:0000256" key="5">
    <source>
        <dbReference type="ARBA" id="ARBA00022490"/>
    </source>
</evidence>
<evidence type="ECO:0000256" key="6">
    <source>
        <dbReference type="ARBA" id="ARBA00022491"/>
    </source>
</evidence>
<dbReference type="OrthoDB" id="8659436at2"/>
<evidence type="ECO:0000256" key="4">
    <source>
        <dbReference type="ARBA" id="ARBA00020910"/>
    </source>
</evidence>
<dbReference type="GO" id="GO:0003700">
    <property type="term" value="F:DNA-binding transcription factor activity"/>
    <property type="evidence" value="ECO:0007669"/>
    <property type="project" value="UniProtKB-UniRule"/>
</dbReference>
<dbReference type="RefSeq" id="WP_147147808.1">
    <property type="nucleotide sequence ID" value="NZ_BKAJ01000030.1"/>
</dbReference>
<keyword evidence="7 12" id="KW-0479">Metal-binding</keyword>
<keyword evidence="9 13" id="KW-0805">Transcription regulation</keyword>
<dbReference type="InterPro" id="IPR043135">
    <property type="entry name" value="Fur_C"/>
</dbReference>
<protein>
    <recommendedName>
        <fullName evidence="4 13">Ferric uptake regulation protein</fullName>
    </recommendedName>
</protein>
<comment type="subunit">
    <text evidence="3 13">Homodimer.</text>
</comment>
<evidence type="ECO:0000256" key="3">
    <source>
        <dbReference type="ARBA" id="ARBA00011738"/>
    </source>
</evidence>
<dbReference type="InterPro" id="IPR002481">
    <property type="entry name" value="FUR"/>
</dbReference>
<dbReference type="Pfam" id="PF01475">
    <property type="entry name" value="FUR"/>
    <property type="match status" value="1"/>
</dbReference>
<dbReference type="CDD" id="cd07153">
    <property type="entry name" value="Fur_like"/>
    <property type="match status" value="1"/>
</dbReference>
<name>A0A512N5T6_9HYPH</name>
<evidence type="ECO:0000256" key="2">
    <source>
        <dbReference type="ARBA" id="ARBA00007957"/>
    </source>
</evidence>
<dbReference type="EMBL" id="BKAJ01000030">
    <property type="protein sequence ID" value="GEP54346.1"/>
    <property type="molecule type" value="Genomic_DNA"/>
</dbReference>
<evidence type="ECO:0000256" key="7">
    <source>
        <dbReference type="ARBA" id="ARBA00022723"/>
    </source>
</evidence>
<comment type="caution">
    <text evidence="14">The sequence shown here is derived from an EMBL/GenBank/DDBJ whole genome shotgun (WGS) entry which is preliminary data.</text>
</comment>
<dbReference type="Gene3D" id="1.10.10.10">
    <property type="entry name" value="Winged helix-like DNA-binding domain superfamily/Winged helix DNA-binding domain"/>
    <property type="match status" value="1"/>
</dbReference>
<dbReference type="GO" id="GO:0000976">
    <property type="term" value="F:transcription cis-regulatory region binding"/>
    <property type="evidence" value="ECO:0007669"/>
    <property type="project" value="TreeGrafter"/>
</dbReference>
<dbReference type="SUPFAM" id="SSF46785">
    <property type="entry name" value="Winged helix' DNA-binding domain"/>
    <property type="match status" value="1"/>
</dbReference>
<keyword evidence="10 13" id="KW-0238">DNA-binding</keyword>
<evidence type="ECO:0000256" key="11">
    <source>
        <dbReference type="ARBA" id="ARBA00023163"/>
    </source>
</evidence>
<keyword evidence="8 13" id="KW-0862">Zinc</keyword>
<reference evidence="14 15" key="1">
    <citation type="submission" date="2019-07" db="EMBL/GenBank/DDBJ databases">
        <title>Whole genome shotgun sequence of Reyranella soli NBRC 108950.</title>
        <authorList>
            <person name="Hosoyama A."/>
            <person name="Uohara A."/>
            <person name="Ohji S."/>
            <person name="Ichikawa N."/>
        </authorList>
    </citation>
    <scope>NUCLEOTIDE SEQUENCE [LARGE SCALE GENOMIC DNA]</scope>
    <source>
        <strain evidence="14 15">NBRC 108950</strain>
    </source>
</reference>
<dbReference type="GO" id="GO:1900376">
    <property type="term" value="P:regulation of secondary metabolite biosynthetic process"/>
    <property type="evidence" value="ECO:0007669"/>
    <property type="project" value="TreeGrafter"/>
</dbReference>
<evidence type="ECO:0000256" key="12">
    <source>
        <dbReference type="PIRSR" id="PIRSR602481-2"/>
    </source>
</evidence>
<keyword evidence="12 13" id="KW-0408">Iron</keyword>
<evidence type="ECO:0000256" key="1">
    <source>
        <dbReference type="ARBA" id="ARBA00004496"/>
    </source>
</evidence>
<evidence type="ECO:0000256" key="9">
    <source>
        <dbReference type="ARBA" id="ARBA00023015"/>
    </source>
</evidence>
<comment type="similarity">
    <text evidence="2 13">Belongs to the Fur family.</text>
</comment>
<keyword evidence="15" id="KW-1185">Reference proteome</keyword>
<dbReference type="Gene3D" id="3.30.1490.190">
    <property type="match status" value="1"/>
</dbReference>
<evidence type="ECO:0000256" key="13">
    <source>
        <dbReference type="RuleBase" id="RU364037"/>
    </source>
</evidence>
<comment type="subcellular location">
    <subcellularLocation>
        <location evidence="1 13">Cytoplasm</location>
    </subcellularLocation>
</comment>
<evidence type="ECO:0000313" key="14">
    <source>
        <dbReference type="EMBL" id="GEP54346.1"/>
    </source>
</evidence>
<dbReference type="InterPro" id="IPR036388">
    <property type="entry name" value="WH-like_DNA-bd_sf"/>
</dbReference>
<feature type="binding site" evidence="12">
    <location>
        <position position="106"/>
    </location>
    <ligand>
        <name>Fe cation</name>
        <dbReference type="ChEBI" id="CHEBI:24875"/>
    </ligand>
</feature>
<dbReference type="InterPro" id="IPR036390">
    <property type="entry name" value="WH_DNA-bd_sf"/>
</dbReference>
<keyword evidence="6 13" id="KW-0678">Repressor</keyword>
<keyword evidence="11 13" id="KW-0804">Transcription</keyword>